<organism evidence="1 2">
    <name type="scientific">Hebeloma cylindrosporum</name>
    <dbReference type="NCBI Taxonomy" id="76867"/>
    <lineage>
        <taxon>Eukaryota</taxon>
        <taxon>Fungi</taxon>
        <taxon>Dikarya</taxon>
        <taxon>Basidiomycota</taxon>
        <taxon>Agaricomycotina</taxon>
        <taxon>Agaricomycetes</taxon>
        <taxon>Agaricomycetidae</taxon>
        <taxon>Agaricales</taxon>
        <taxon>Agaricineae</taxon>
        <taxon>Hymenogastraceae</taxon>
        <taxon>Hebeloma</taxon>
    </lineage>
</organism>
<dbReference type="EMBL" id="KN831804">
    <property type="protein sequence ID" value="KIM36523.1"/>
    <property type="molecule type" value="Genomic_DNA"/>
</dbReference>
<sequence length="310" mass="35939">MPPWERPMKIFRNAFKDLAGKLTFTEDLFMLTQANVWDPQFVNIGYLHIPDWRSQVRMHYFANCVDTIRHIQPVLTMAIEHRLTFQVGVLASDFHFFNTEAILKIDQRLLKEMYKPGFTETPLTYTSPSTFLTSYLGKVANVLHWPHAHAFIGLGGPYSWLTQRWEGDNLITKFMSGPSLQVTRHFKGQSDSAEDNYLGIHWDTVSAQESEFLLGFIPADKSNPERWLYLPVAILDEHCDHFRHIMSQITRTPPTTTPKSRRGWGDFLHSYNRGRKAPKFIPSERHFSDASVRVNLPKLGKTRYVGRTEV</sequence>
<dbReference type="HOGENOM" id="CLU_072115_0_0_1"/>
<proteinExistence type="predicted"/>
<name>A0A0C2XF05_HEBCY</name>
<reference evidence="2" key="2">
    <citation type="submission" date="2015-01" db="EMBL/GenBank/DDBJ databases">
        <title>Evolutionary Origins and Diversification of the Mycorrhizal Mutualists.</title>
        <authorList>
            <consortium name="DOE Joint Genome Institute"/>
            <consortium name="Mycorrhizal Genomics Consortium"/>
            <person name="Kohler A."/>
            <person name="Kuo A."/>
            <person name="Nagy L.G."/>
            <person name="Floudas D."/>
            <person name="Copeland A."/>
            <person name="Barry K.W."/>
            <person name="Cichocki N."/>
            <person name="Veneault-Fourrey C."/>
            <person name="LaButti K."/>
            <person name="Lindquist E.A."/>
            <person name="Lipzen A."/>
            <person name="Lundell T."/>
            <person name="Morin E."/>
            <person name="Murat C."/>
            <person name="Riley R."/>
            <person name="Ohm R."/>
            <person name="Sun H."/>
            <person name="Tunlid A."/>
            <person name="Henrissat B."/>
            <person name="Grigoriev I.V."/>
            <person name="Hibbett D.S."/>
            <person name="Martin F."/>
        </authorList>
    </citation>
    <scope>NUCLEOTIDE SEQUENCE [LARGE SCALE GENOMIC DNA]</scope>
    <source>
        <strain evidence="2">h7</strain>
    </source>
</reference>
<accession>A0A0C2XF05</accession>
<reference evidence="1 2" key="1">
    <citation type="submission" date="2014-04" db="EMBL/GenBank/DDBJ databases">
        <authorList>
            <consortium name="DOE Joint Genome Institute"/>
            <person name="Kuo A."/>
            <person name="Gay G."/>
            <person name="Dore J."/>
            <person name="Kohler A."/>
            <person name="Nagy L.G."/>
            <person name="Floudas D."/>
            <person name="Copeland A."/>
            <person name="Barry K.W."/>
            <person name="Cichocki N."/>
            <person name="Veneault-Fourrey C."/>
            <person name="LaButti K."/>
            <person name="Lindquist E.A."/>
            <person name="Lipzen A."/>
            <person name="Lundell T."/>
            <person name="Morin E."/>
            <person name="Murat C."/>
            <person name="Sun H."/>
            <person name="Tunlid A."/>
            <person name="Henrissat B."/>
            <person name="Grigoriev I.V."/>
            <person name="Hibbett D.S."/>
            <person name="Martin F."/>
            <person name="Nordberg H.P."/>
            <person name="Cantor M.N."/>
            <person name="Hua S.X."/>
        </authorList>
    </citation>
    <scope>NUCLEOTIDE SEQUENCE [LARGE SCALE GENOMIC DNA]</scope>
    <source>
        <strain evidence="2">h7</strain>
    </source>
</reference>
<keyword evidence="2" id="KW-1185">Reference proteome</keyword>
<evidence type="ECO:0000313" key="1">
    <source>
        <dbReference type="EMBL" id="KIM36523.1"/>
    </source>
</evidence>
<dbReference type="OrthoDB" id="3005186at2759"/>
<dbReference type="AlphaFoldDB" id="A0A0C2XF05"/>
<dbReference type="Proteomes" id="UP000053424">
    <property type="component" value="Unassembled WGS sequence"/>
</dbReference>
<evidence type="ECO:0000313" key="2">
    <source>
        <dbReference type="Proteomes" id="UP000053424"/>
    </source>
</evidence>
<gene>
    <name evidence="1" type="ORF">M413DRAFT_78124</name>
</gene>
<protein>
    <submittedName>
        <fullName evidence="1">Uncharacterized protein</fullName>
    </submittedName>
</protein>